<sequence length="306" mass="34680">MSAVRTRSSGDASPASLQAHLVSCLEEIVHQKSAYTVLFRNANTIQNRNVELEKERDQLKADVDNWKKRYQRLKQELTFARGEPNASDGDESMFLGIDEDTEDSFVSKLQGFISSTCLRKAMQKNWTAANLLLRITQPKTLEKARDPNPWNKYIEWKTHKVKDGVDAGASDDDTVRDDDDVDLDQGEDDEDGSEGLDRALGCPAVENIDPSLREPAKKKRQSVKSRYMKKLEGRWKAKTPQARAAFLARWKAELDSMVKKAKLNALTPIVKRNAVEEIYEAIAILSGSNPEKRGRRYAIGQVERWL</sequence>
<dbReference type="Proteomes" id="UP001227268">
    <property type="component" value="Unassembled WGS sequence"/>
</dbReference>
<name>A0ACC2V2A9_9TREE</name>
<reference evidence="1" key="1">
    <citation type="submission" date="2023-04" db="EMBL/GenBank/DDBJ databases">
        <title>Draft Genome sequencing of Naganishia species isolated from polar environments using Oxford Nanopore Technology.</title>
        <authorList>
            <person name="Leo P."/>
            <person name="Venkateswaran K."/>
        </authorList>
    </citation>
    <scope>NUCLEOTIDE SEQUENCE</scope>
    <source>
        <strain evidence="1">MNA-CCFEE 5423</strain>
    </source>
</reference>
<organism evidence="1 2">
    <name type="scientific">Naganishia friedmannii</name>
    <dbReference type="NCBI Taxonomy" id="89922"/>
    <lineage>
        <taxon>Eukaryota</taxon>
        <taxon>Fungi</taxon>
        <taxon>Dikarya</taxon>
        <taxon>Basidiomycota</taxon>
        <taxon>Agaricomycotina</taxon>
        <taxon>Tremellomycetes</taxon>
        <taxon>Filobasidiales</taxon>
        <taxon>Filobasidiaceae</taxon>
        <taxon>Naganishia</taxon>
    </lineage>
</organism>
<evidence type="ECO:0000313" key="1">
    <source>
        <dbReference type="EMBL" id="KAJ9093156.1"/>
    </source>
</evidence>
<keyword evidence="2" id="KW-1185">Reference proteome</keyword>
<dbReference type="EMBL" id="JASBWT010000032">
    <property type="protein sequence ID" value="KAJ9093156.1"/>
    <property type="molecule type" value="Genomic_DNA"/>
</dbReference>
<comment type="caution">
    <text evidence="1">The sequence shown here is derived from an EMBL/GenBank/DDBJ whole genome shotgun (WGS) entry which is preliminary data.</text>
</comment>
<gene>
    <name evidence="1" type="ORF">QFC21_006472</name>
</gene>
<accession>A0ACC2V2A9</accession>
<proteinExistence type="predicted"/>
<evidence type="ECO:0000313" key="2">
    <source>
        <dbReference type="Proteomes" id="UP001227268"/>
    </source>
</evidence>
<protein>
    <submittedName>
        <fullName evidence="1">Uncharacterized protein</fullName>
    </submittedName>
</protein>